<dbReference type="EMBL" id="JACHJL010000024">
    <property type="protein sequence ID" value="MBB5939509.1"/>
    <property type="molecule type" value="Genomic_DNA"/>
</dbReference>
<evidence type="ECO:0008006" key="3">
    <source>
        <dbReference type="Google" id="ProtNLM"/>
    </source>
</evidence>
<reference evidence="1 2" key="1">
    <citation type="submission" date="2020-08" db="EMBL/GenBank/DDBJ databases">
        <title>Genomic Encyclopedia of Type Strains, Phase III (KMG-III): the genomes of soil and plant-associated and newly described type strains.</title>
        <authorList>
            <person name="Whitman W."/>
        </authorList>
    </citation>
    <scope>NUCLEOTIDE SEQUENCE [LARGE SCALE GENOMIC DNA]</scope>
    <source>
        <strain evidence="1 2">CECT 8305</strain>
    </source>
</reference>
<dbReference type="RefSeq" id="WP_184578694.1">
    <property type="nucleotide sequence ID" value="NZ_JACHJL010000024.1"/>
</dbReference>
<protein>
    <recommendedName>
        <fullName evidence="3">DUF4244 domain-containing protein</fullName>
    </recommendedName>
</protein>
<evidence type="ECO:0000313" key="2">
    <source>
        <dbReference type="Proteomes" id="UP000588098"/>
    </source>
</evidence>
<name>A0A7W9V339_9ACTN</name>
<comment type="caution">
    <text evidence="1">The sequence shown here is derived from an EMBL/GenBank/DDBJ whole genome shotgun (WGS) entry which is preliminary data.</text>
</comment>
<dbReference type="AlphaFoldDB" id="A0A7W9V339"/>
<evidence type="ECO:0000313" key="1">
    <source>
        <dbReference type="EMBL" id="MBB5939509.1"/>
    </source>
</evidence>
<dbReference type="Pfam" id="PF14029">
    <property type="entry name" value="DUF4244"/>
    <property type="match status" value="1"/>
</dbReference>
<keyword evidence="2" id="KW-1185">Reference proteome</keyword>
<dbReference type="InterPro" id="IPR025338">
    <property type="entry name" value="DUF4244"/>
</dbReference>
<organism evidence="1 2">
    <name type="scientific">Streptomyces zagrosensis</name>
    <dbReference type="NCBI Taxonomy" id="1042984"/>
    <lineage>
        <taxon>Bacteria</taxon>
        <taxon>Bacillati</taxon>
        <taxon>Actinomycetota</taxon>
        <taxon>Actinomycetes</taxon>
        <taxon>Kitasatosporales</taxon>
        <taxon>Streptomycetaceae</taxon>
        <taxon>Streptomyces</taxon>
    </lineage>
</organism>
<dbReference type="Proteomes" id="UP000588098">
    <property type="component" value="Unassembled WGS sequence"/>
</dbReference>
<gene>
    <name evidence="1" type="ORF">FHS42_006603</name>
</gene>
<proteinExistence type="predicted"/>
<sequence length="47" mass="5204">MGDVMAVRWCVRRWVAVRGALSRRREAGMATAEYAVGTIVILGNQEP</sequence>
<accession>A0A7W9V339</accession>